<evidence type="ECO:0000259" key="1">
    <source>
        <dbReference type="PROSITE" id="PS50181"/>
    </source>
</evidence>
<dbReference type="OrthoDB" id="5384804at2759"/>
<dbReference type="PROSITE" id="PS50181">
    <property type="entry name" value="FBOX"/>
    <property type="match status" value="1"/>
</dbReference>
<proteinExistence type="predicted"/>
<gene>
    <name evidence="2" type="ORF">K458DRAFT_426689</name>
</gene>
<accession>A0A6G1JMA1</accession>
<evidence type="ECO:0000313" key="2">
    <source>
        <dbReference type="EMBL" id="KAF2691361.1"/>
    </source>
</evidence>
<protein>
    <recommendedName>
        <fullName evidence="1">F-box domain-containing protein</fullName>
    </recommendedName>
</protein>
<dbReference type="EMBL" id="MU005570">
    <property type="protein sequence ID" value="KAF2691361.1"/>
    <property type="molecule type" value="Genomic_DNA"/>
</dbReference>
<dbReference type="CDD" id="cd09917">
    <property type="entry name" value="F-box_SF"/>
    <property type="match status" value="1"/>
</dbReference>
<sequence length="472" mass="55087">MAILVQLPAELLEQIYHYLGSIDDVHHLARTCKVTYDVIERLPVYTGIMRSIIGNSRDHRFDIPLSKMLDLHCRTVQHCTKWRAPLRATRQTPDEDLHEFETRLVSTITDDCPHGSCTSCLPDTRVHEILARYQGIRILEDEWLARQLTDSDLLSADFSTDELSFRQRYLKVRQWDDDFREEGLAARFSAETQSYTRFNADQRSRFYNAVTSVWLLNEIRWVLTHFEHPAPSFVLQLRLLDSCKDWIGRQTAVPLLDDLDRHAVFKFLYHHLLPTHGRFLADRGPPTVPLAFPLRRDQDRVDGARFTQIFLMAGQTYFHPPDLIDLVVRSRTSRKRPYPKCSIPLSTAKYQHPRNAILFPPTTTDTTRLLRLAITQLNIIARATINQSEANPHTRLVGRPEHGMLLKLVDDSAAFFESRALLQAEGDLGRLSDVKHCWRKEWGETWWTVWWWANSEEKARAKMERWKAARQL</sequence>
<dbReference type="InterPro" id="IPR001810">
    <property type="entry name" value="F-box_dom"/>
</dbReference>
<keyword evidence="3" id="KW-1185">Reference proteome</keyword>
<dbReference type="Proteomes" id="UP000799291">
    <property type="component" value="Unassembled WGS sequence"/>
</dbReference>
<reference evidence="2" key="1">
    <citation type="journal article" date="2020" name="Stud. Mycol.">
        <title>101 Dothideomycetes genomes: a test case for predicting lifestyles and emergence of pathogens.</title>
        <authorList>
            <person name="Haridas S."/>
            <person name="Albert R."/>
            <person name="Binder M."/>
            <person name="Bloem J."/>
            <person name="Labutti K."/>
            <person name="Salamov A."/>
            <person name="Andreopoulos B."/>
            <person name="Baker S."/>
            <person name="Barry K."/>
            <person name="Bills G."/>
            <person name="Bluhm B."/>
            <person name="Cannon C."/>
            <person name="Castanera R."/>
            <person name="Culley D."/>
            <person name="Daum C."/>
            <person name="Ezra D."/>
            <person name="Gonzalez J."/>
            <person name="Henrissat B."/>
            <person name="Kuo A."/>
            <person name="Liang C."/>
            <person name="Lipzen A."/>
            <person name="Lutzoni F."/>
            <person name="Magnuson J."/>
            <person name="Mondo S."/>
            <person name="Nolan M."/>
            <person name="Ohm R."/>
            <person name="Pangilinan J."/>
            <person name="Park H.-J."/>
            <person name="Ramirez L."/>
            <person name="Alfaro M."/>
            <person name="Sun H."/>
            <person name="Tritt A."/>
            <person name="Yoshinaga Y."/>
            <person name="Zwiers L.-H."/>
            <person name="Turgeon B."/>
            <person name="Goodwin S."/>
            <person name="Spatafora J."/>
            <person name="Crous P."/>
            <person name="Grigoriev I."/>
        </authorList>
    </citation>
    <scope>NUCLEOTIDE SEQUENCE</scope>
    <source>
        <strain evidence="2">CBS 122367</strain>
    </source>
</reference>
<name>A0A6G1JMA1_9PLEO</name>
<evidence type="ECO:0000313" key="3">
    <source>
        <dbReference type="Proteomes" id="UP000799291"/>
    </source>
</evidence>
<organism evidence="2 3">
    <name type="scientific">Lentithecium fluviatile CBS 122367</name>
    <dbReference type="NCBI Taxonomy" id="1168545"/>
    <lineage>
        <taxon>Eukaryota</taxon>
        <taxon>Fungi</taxon>
        <taxon>Dikarya</taxon>
        <taxon>Ascomycota</taxon>
        <taxon>Pezizomycotina</taxon>
        <taxon>Dothideomycetes</taxon>
        <taxon>Pleosporomycetidae</taxon>
        <taxon>Pleosporales</taxon>
        <taxon>Massarineae</taxon>
        <taxon>Lentitheciaceae</taxon>
        <taxon>Lentithecium</taxon>
    </lineage>
</organism>
<feature type="domain" description="F-box" evidence="1">
    <location>
        <begin position="1"/>
        <end position="48"/>
    </location>
</feature>
<dbReference type="AlphaFoldDB" id="A0A6G1JMA1"/>